<feature type="transmembrane region" description="Helical" evidence="10">
    <location>
        <begin position="391"/>
        <end position="408"/>
    </location>
</feature>
<feature type="transmembrane region" description="Helical" evidence="10">
    <location>
        <begin position="274"/>
        <end position="297"/>
    </location>
</feature>
<keyword evidence="2" id="KW-0813">Transport</keyword>
<accession>A0ABS8ASQ0</accession>
<keyword evidence="3" id="KW-0050">Antiport</keyword>
<comment type="subcellular location">
    <subcellularLocation>
        <location evidence="1">Cell membrane</location>
        <topology evidence="1">Multi-pass membrane protein</topology>
    </subcellularLocation>
</comment>
<evidence type="ECO:0000313" key="12">
    <source>
        <dbReference type="Proteomes" id="UP001165296"/>
    </source>
</evidence>
<evidence type="ECO:0000256" key="2">
    <source>
        <dbReference type="ARBA" id="ARBA00022448"/>
    </source>
</evidence>
<dbReference type="InterPro" id="IPR048279">
    <property type="entry name" value="MdtK-like"/>
</dbReference>
<gene>
    <name evidence="11" type="ORF">LGH74_13595</name>
</gene>
<keyword evidence="7" id="KW-0406">Ion transport</keyword>
<evidence type="ECO:0000256" key="3">
    <source>
        <dbReference type="ARBA" id="ARBA00022449"/>
    </source>
</evidence>
<reference evidence="11" key="1">
    <citation type="submission" date="2021-10" db="EMBL/GenBank/DDBJ databases">
        <authorList>
            <person name="Dean J.D."/>
            <person name="Kim M.K."/>
            <person name="Newey C.N."/>
            <person name="Stoker T.S."/>
            <person name="Thompson D.W."/>
            <person name="Grose J.H."/>
        </authorList>
    </citation>
    <scope>NUCLEOTIDE SEQUENCE</scope>
    <source>
        <strain evidence="11">BT178</strain>
    </source>
</reference>
<keyword evidence="4" id="KW-1003">Cell membrane</keyword>
<dbReference type="PANTHER" id="PTHR43298:SF2">
    <property type="entry name" value="FMN_FAD EXPORTER YEEO-RELATED"/>
    <property type="match status" value="1"/>
</dbReference>
<evidence type="ECO:0000313" key="11">
    <source>
        <dbReference type="EMBL" id="MCB2409018.1"/>
    </source>
</evidence>
<evidence type="ECO:0000256" key="10">
    <source>
        <dbReference type="SAM" id="Phobius"/>
    </source>
</evidence>
<dbReference type="CDD" id="cd13131">
    <property type="entry name" value="MATE_NorM_like"/>
    <property type="match status" value="1"/>
</dbReference>
<feature type="transmembrane region" description="Helical" evidence="10">
    <location>
        <begin position="89"/>
        <end position="112"/>
    </location>
</feature>
<evidence type="ECO:0000256" key="9">
    <source>
        <dbReference type="ARBA" id="ARBA00031636"/>
    </source>
</evidence>
<feature type="transmembrane region" description="Helical" evidence="10">
    <location>
        <begin position="44"/>
        <end position="77"/>
    </location>
</feature>
<evidence type="ECO:0000256" key="6">
    <source>
        <dbReference type="ARBA" id="ARBA00022989"/>
    </source>
</evidence>
<feature type="transmembrane region" description="Helical" evidence="10">
    <location>
        <begin position="124"/>
        <end position="145"/>
    </location>
</feature>
<proteinExistence type="predicted"/>
<keyword evidence="5 10" id="KW-0812">Transmembrane</keyword>
<evidence type="ECO:0000256" key="4">
    <source>
        <dbReference type="ARBA" id="ARBA00022475"/>
    </source>
</evidence>
<feature type="transmembrane region" description="Helical" evidence="10">
    <location>
        <begin position="166"/>
        <end position="186"/>
    </location>
</feature>
<organism evidence="11 12">
    <name type="scientific">Hymenobacter lucidus</name>
    <dbReference type="NCBI Taxonomy" id="2880930"/>
    <lineage>
        <taxon>Bacteria</taxon>
        <taxon>Pseudomonadati</taxon>
        <taxon>Bacteroidota</taxon>
        <taxon>Cytophagia</taxon>
        <taxon>Cytophagales</taxon>
        <taxon>Hymenobacteraceae</taxon>
        <taxon>Hymenobacter</taxon>
    </lineage>
</organism>
<feature type="transmembrane region" description="Helical" evidence="10">
    <location>
        <begin position="318"/>
        <end position="338"/>
    </location>
</feature>
<evidence type="ECO:0000256" key="5">
    <source>
        <dbReference type="ARBA" id="ARBA00022692"/>
    </source>
</evidence>
<dbReference type="PIRSF" id="PIRSF006603">
    <property type="entry name" value="DinF"/>
    <property type="match status" value="1"/>
</dbReference>
<feature type="transmembrane region" description="Helical" evidence="10">
    <location>
        <begin position="414"/>
        <end position="436"/>
    </location>
</feature>
<feature type="transmembrane region" description="Helical" evidence="10">
    <location>
        <begin position="12"/>
        <end position="32"/>
    </location>
</feature>
<dbReference type="PANTHER" id="PTHR43298">
    <property type="entry name" value="MULTIDRUG RESISTANCE PROTEIN NORM-RELATED"/>
    <property type="match status" value="1"/>
</dbReference>
<dbReference type="InterPro" id="IPR002528">
    <property type="entry name" value="MATE_fam"/>
</dbReference>
<dbReference type="NCBIfam" id="TIGR00797">
    <property type="entry name" value="matE"/>
    <property type="match status" value="1"/>
</dbReference>
<dbReference type="Pfam" id="PF01554">
    <property type="entry name" value="MatE"/>
    <property type="match status" value="2"/>
</dbReference>
<feature type="transmembrane region" description="Helical" evidence="10">
    <location>
        <begin position="192"/>
        <end position="214"/>
    </location>
</feature>
<name>A0ABS8ASQ0_9BACT</name>
<keyword evidence="6 10" id="KW-1133">Transmembrane helix</keyword>
<keyword evidence="12" id="KW-1185">Reference proteome</keyword>
<sequence length="456" mass="48128">MPLASIRPHIKPTLLLAYPVVLSQLGHIMVSVCDSVMVGQTGKIPLAAVSLGVSVNTVVMIFGMGISFAITPLVAAADGKRDVPALGRLLTGGVWLSAVAGLLLAGVGFLVAPFLKYLDQPAEVVALAAPWVRVLFVSLLPLMIFQGFKQFAEGLGLTRQAMTLSILANVVNALLCYLLIFGHFGAPKLGMMGAAWATLVARILMAGFMATYVLRAQRLAPYRAAATHWLRPDGATIRRLLGLGAPIGVQMMFEMGAFSFSAIMIGWLGATSLAAHQIAINVASVTYMAASGIGAAATIRVGNFRGHGDAYGARQAGFTAYLITFLFMSTMALLLIVGRGLIPHFYNHDPQVVAQASLLLLIAALFQISDGLQVVGLGALRGLEDVKIPSIVSLLAYWAIALPFGYWLGFHRGLGATGVWIGLLTGLSLVAGMLLWRFRQHSAALAAPVPASLASR</sequence>
<feature type="transmembrane region" description="Helical" evidence="10">
    <location>
        <begin position="358"/>
        <end position="379"/>
    </location>
</feature>
<keyword evidence="8 10" id="KW-0472">Membrane</keyword>
<evidence type="ECO:0000256" key="8">
    <source>
        <dbReference type="ARBA" id="ARBA00023136"/>
    </source>
</evidence>
<evidence type="ECO:0000256" key="7">
    <source>
        <dbReference type="ARBA" id="ARBA00023065"/>
    </source>
</evidence>
<comment type="caution">
    <text evidence="11">The sequence shown here is derived from an EMBL/GenBank/DDBJ whole genome shotgun (WGS) entry which is preliminary data.</text>
</comment>
<dbReference type="RefSeq" id="WP_226176516.1">
    <property type="nucleotide sequence ID" value="NZ_JAJADR010000003.1"/>
</dbReference>
<dbReference type="Proteomes" id="UP001165296">
    <property type="component" value="Unassembled WGS sequence"/>
</dbReference>
<dbReference type="InterPro" id="IPR050222">
    <property type="entry name" value="MATE_MdtK"/>
</dbReference>
<dbReference type="EMBL" id="JAJADR010000003">
    <property type="protein sequence ID" value="MCB2409018.1"/>
    <property type="molecule type" value="Genomic_DNA"/>
</dbReference>
<protein>
    <recommendedName>
        <fullName evidence="9">Multidrug-efflux transporter</fullName>
    </recommendedName>
</protein>
<evidence type="ECO:0000256" key="1">
    <source>
        <dbReference type="ARBA" id="ARBA00004651"/>
    </source>
</evidence>